<organism evidence="2 3">
    <name type="scientific">Homarus americanus</name>
    <name type="common">American lobster</name>
    <dbReference type="NCBI Taxonomy" id="6706"/>
    <lineage>
        <taxon>Eukaryota</taxon>
        <taxon>Metazoa</taxon>
        <taxon>Ecdysozoa</taxon>
        <taxon>Arthropoda</taxon>
        <taxon>Crustacea</taxon>
        <taxon>Multicrustacea</taxon>
        <taxon>Malacostraca</taxon>
        <taxon>Eumalacostraca</taxon>
        <taxon>Eucarida</taxon>
        <taxon>Decapoda</taxon>
        <taxon>Pleocyemata</taxon>
        <taxon>Astacidea</taxon>
        <taxon>Nephropoidea</taxon>
        <taxon>Nephropidae</taxon>
        <taxon>Homarus</taxon>
    </lineage>
</organism>
<sequence length="392" mass="43865">MGWWLRIVVAVVVVVAAVEKPGWQPRFLGQTALKHAAFTEAYISEDETLDYLDRWTIYISTFDPFGGVDNVYRMRSPGRYLDDVASWQVEVMDNSAFWPNNPDYLPSSIGGAEGVIWSSGFLVPGKTEGQLQMYNTTKDPVLGPYNIASKDTLAWSYHRVVWKDMDVDGSTKHDLLWFENTGAGFSEGWPAHVVSSGGPDVHFALVTLSAGGRDYHCIVVGEFFNEKVSIYWTESETNDWTDLDLVKSRVINEKAGQVFDVLVDDFNRDGVLEFCATEFRTDLGVGQVTVYFFPDDFRTDEFPHLKIADGFRPNQVFGSPTMSPGTPKVYYPSKAYADDVAEDGLPHKPFLLVSGDDDGRKMTHGDFNGDGYEEVVVAGYTIGQLYVYTYAP</sequence>
<dbReference type="AlphaFoldDB" id="A0A8J5MZL3"/>
<dbReference type="PANTHER" id="PTHR35836">
    <property type="entry name" value="VCBS REPEAT-CONTAINING PROTEIN"/>
    <property type="match status" value="1"/>
</dbReference>
<protein>
    <submittedName>
        <fullName evidence="2">Uncharacterized protein</fullName>
    </submittedName>
</protein>
<keyword evidence="3" id="KW-1185">Reference proteome</keyword>
<evidence type="ECO:0000313" key="3">
    <source>
        <dbReference type="Proteomes" id="UP000747542"/>
    </source>
</evidence>
<dbReference type="Proteomes" id="UP000747542">
    <property type="component" value="Unassembled WGS sequence"/>
</dbReference>
<dbReference type="PANTHER" id="PTHR35836:SF1">
    <property type="entry name" value="VCBS REPEAT-CONTAINING PROTEIN"/>
    <property type="match status" value="1"/>
</dbReference>
<proteinExistence type="predicted"/>
<feature type="signal peptide" evidence="1">
    <location>
        <begin position="1"/>
        <end position="17"/>
    </location>
</feature>
<dbReference type="InterPro" id="IPR028994">
    <property type="entry name" value="Integrin_alpha_N"/>
</dbReference>
<gene>
    <name evidence="2" type="ORF">Hamer_G012220</name>
</gene>
<feature type="chain" id="PRO_5035259718" evidence="1">
    <location>
        <begin position="18"/>
        <end position="392"/>
    </location>
</feature>
<evidence type="ECO:0000256" key="1">
    <source>
        <dbReference type="SAM" id="SignalP"/>
    </source>
</evidence>
<evidence type="ECO:0000313" key="2">
    <source>
        <dbReference type="EMBL" id="KAG7170000.1"/>
    </source>
</evidence>
<comment type="caution">
    <text evidence="2">The sequence shown here is derived from an EMBL/GenBank/DDBJ whole genome shotgun (WGS) entry which is preliminary data.</text>
</comment>
<name>A0A8J5MZL3_HOMAM</name>
<accession>A0A8J5MZL3</accession>
<keyword evidence="1" id="KW-0732">Signal</keyword>
<reference evidence="2" key="1">
    <citation type="journal article" date="2021" name="Sci. Adv.">
        <title>The American lobster genome reveals insights on longevity, neural, and immune adaptations.</title>
        <authorList>
            <person name="Polinski J.M."/>
            <person name="Zimin A.V."/>
            <person name="Clark K.F."/>
            <person name="Kohn A.B."/>
            <person name="Sadowski N."/>
            <person name="Timp W."/>
            <person name="Ptitsyn A."/>
            <person name="Khanna P."/>
            <person name="Romanova D.Y."/>
            <person name="Williams P."/>
            <person name="Greenwood S.J."/>
            <person name="Moroz L.L."/>
            <person name="Walt D.R."/>
            <person name="Bodnar A.G."/>
        </authorList>
    </citation>
    <scope>NUCLEOTIDE SEQUENCE</scope>
    <source>
        <strain evidence="2">GMGI-L3</strain>
    </source>
</reference>
<dbReference type="EMBL" id="JAHLQT010014894">
    <property type="protein sequence ID" value="KAG7170000.1"/>
    <property type="molecule type" value="Genomic_DNA"/>
</dbReference>
<dbReference type="SUPFAM" id="SSF69318">
    <property type="entry name" value="Integrin alpha N-terminal domain"/>
    <property type="match status" value="1"/>
</dbReference>
<dbReference type="Gene3D" id="2.130.10.130">
    <property type="entry name" value="Integrin alpha, N-terminal"/>
    <property type="match status" value="1"/>
</dbReference>